<evidence type="ECO:0000313" key="1">
    <source>
        <dbReference type="EMBL" id="JAI06344.1"/>
    </source>
</evidence>
<reference evidence="1" key="1">
    <citation type="submission" date="2014-11" db="EMBL/GenBank/DDBJ databases">
        <authorList>
            <person name="Amaro Gonzalez C."/>
        </authorList>
    </citation>
    <scope>NUCLEOTIDE SEQUENCE</scope>
</reference>
<dbReference type="AlphaFoldDB" id="A0A0E9XXC9"/>
<proteinExistence type="predicted"/>
<protein>
    <submittedName>
        <fullName evidence="1">Uncharacterized protein</fullName>
    </submittedName>
</protein>
<accession>A0A0E9XXC9</accession>
<name>A0A0E9XXC9_ANGAN</name>
<sequence>MSSMMSLWCHNTHTRMPSPSLAPLCQTVAVLGPNSVGRKCSC</sequence>
<dbReference type="EMBL" id="GBXM01002234">
    <property type="protein sequence ID" value="JAI06344.1"/>
    <property type="molecule type" value="Transcribed_RNA"/>
</dbReference>
<organism evidence="1">
    <name type="scientific">Anguilla anguilla</name>
    <name type="common">European freshwater eel</name>
    <name type="synonym">Muraena anguilla</name>
    <dbReference type="NCBI Taxonomy" id="7936"/>
    <lineage>
        <taxon>Eukaryota</taxon>
        <taxon>Metazoa</taxon>
        <taxon>Chordata</taxon>
        <taxon>Craniata</taxon>
        <taxon>Vertebrata</taxon>
        <taxon>Euteleostomi</taxon>
        <taxon>Actinopterygii</taxon>
        <taxon>Neopterygii</taxon>
        <taxon>Teleostei</taxon>
        <taxon>Anguilliformes</taxon>
        <taxon>Anguillidae</taxon>
        <taxon>Anguilla</taxon>
    </lineage>
</organism>
<reference evidence="1" key="2">
    <citation type="journal article" date="2015" name="Fish Shellfish Immunol.">
        <title>Early steps in the European eel (Anguilla anguilla)-Vibrio vulnificus interaction in the gills: Role of the RtxA13 toxin.</title>
        <authorList>
            <person name="Callol A."/>
            <person name="Pajuelo D."/>
            <person name="Ebbesson L."/>
            <person name="Teles M."/>
            <person name="MacKenzie S."/>
            <person name="Amaro C."/>
        </authorList>
    </citation>
    <scope>NUCLEOTIDE SEQUENCE</scope>
</reference>